<comment type="caution">
    <text evidence="5">The sequence shown here is derived from an EMBL/GenBank/DDBJ whole genome shotgun (WGS) entry which is preliminary data.</text>
</comment>
<sequence length="1408" mass="161306">MKESKHIDTYLSLANSLRFKLWAVVGNNSAKREKIINYLDSIGYTKVDVGAELQPIFAELEAKDEPSHDVGQHIKEWFSNKPDKLILLNASILYHDAFTKISPVGAFKYNSRSKSSVLFLEDEKVISNRISYGKVGSGEYYDKDVNDILITKIDDVEDNYTSIVAEPDGEYKPQDKLPDGAIGKLFNYTEIKDVVDIDTDLKHDDLQKELISSYIISEGLETQIKDFIENIKKPNHKAVKIIGNYGSGKSHLIAFLVSIINNPSLRSLIKNKNVKKEAETISRSFFTVQFELQPVDVDLAYFFFRELEKQIKREYNIEIPKYVDGQTLDLKEHLSEIIQLLKSKDPAKGLLVVVDEVSDFLQAKEEYKIKRDFQFLRVVAQVCQDEDIILAISMQEDIYSSPRLANIAADEARISQRFQNIIIRREAVKKVISQRIVPKSKEQKLKIETELKPFIKKIETVANNQEEYIDLFPFTPDLLDLFHELPYFEKRGIIQFAQSELKHVVSKPFPYFFTFDRIYDILANNPNNRNLEGVYDLVKAVNIVKERIVINLERKYHDDAFKIIKGLAVFSLWTKGQNGATAKHLAHKLLIIHPNDTFEAHVRVAQIVKKVREATDGFYLKVVKDDQTGNDYFKFDPAIDGQDPEERIDNEINAVGGNEDKQEDVVFDQLKEILDLVNYKNIPNIFEDETTWQSVKSFRKGFIIFNRKGEEVEEVDAADYVIVFQSPFSKKKIPTYAPNQLNIEIQFGSQENIERIKRIVAIRSLMSKNILTSVMAKKLSDSINGYRDPKGITVPGVKYQLTKQIQNYATTSINGDVISIKSTLGKEYNNLSEVISELKQKVFDECFNKEYPEHPKYAEILSSGNISHSLSQIADETTNGNFRSISQRAKNFLSSLNLINANGDPELNGNKVVSQIQSIINAKKGKVVDIEKEIVQQFTGKPYGLEPQVVHFFLVVLTALGKVTLKGRGGDELDISNIKEKFRSLNMFENIIYATKKDDLSYDFAQNLLNALGLNGNMMLQDKHRNDAFAEYKKKVQEISKDIKNIDLLIQRLAAKSNSYLNVDSVKAKFDEIQSVDWAGLEINNHARFNTISDYESKLGDISKLLGEMQNLKDALNEYFESTHKGIDYMVQAIEIVEHNQEYLEDKNLYGKLQTLHDDTRAIVKEFKKFNNLSERFPIKGKISSFKDQYVKDFYYPALRNTIGDKVDWRPLLTFTADPNFKRAQILASAQCNVAQKLDGKAQKWSGLTALRAKDVDVESLYDIPFDVNSNFLKQERDYTSIKEEAAGVTATLKTIADEFEMTIVQEVIKKKNQLELVKIQQEHKKAIEQIIAKEELPEDINNGLIASINKLFVDIEVVSLKQQDLVNRVFKKNELVTLSQIQQAFFNLYNELEKDHKGKEVRFKIEE</sequence>
<reference evidence="5 6" key="1">
    <citation type="submission" date="2015-09" db="EMBL/GenBank/DDBJ databases">
        <title>Identification and resolution of microdiversity through metagenomic sequencing of parallel consortia.</title>
        <authorList>
            <person name="Nelson W.C."/>
            <person name="Romine M.F."/>
            <person name="Lindemann S.R."/>
        </authorList>
    </citation>
    <scope>NUCLEOTIDE SEQUENCE [LARGE SCALE GENOMIC DNA]</scope>
    <source>
        <strain evidence="5">HL-49</strain>
    </source>
</reference>
<protein>
    <recommendedName>
        <fullName evidence="7">AAA+ ATPase domain-containing protein</fullName>
    </recommendedName>
</protein>
<feature type="domain" description="DUF6079" evidence="4">
    <location>
        <begin position="885"/>
        <end position="984"/>
    </location>
</feature>
<dbReference type="eggNOG" id="COG0312">
    <property type="taxonomic scope" value="Bacteria"/>
</dbReference>
<organism evidence="5 6">
    <name type="scientific">Algoriphagus marincola HL-49</name>
    <dbReference type="NCBI Taxonomy" id="1305737"/>
    <lineage>
        <taxon>Bacteria</taxon>
        <taxon>Pseudomonadati</taxon>
        <taxon>Bacteroidota</taxon>
        <taxon>Cytophagia</taxon>
        <taxon>Cytophagales</taxon>
        <taxon>Cyclobacteriaceae</taxon>
        <taxon>Algoriphagus</taxon>
    </lineage>
</organism>
<dbReference type="Gene3D" id="3.40.50.300">
    <property type="entry name" value="P-loop containing nucleotide triphosphate hydrolases"/>
    <property type="match status" value="1"/>
</dbReference>
<dbReference type="SUPFAM" id="SSF52540">
    <property type="entry name" value="P-loop containing nucleoside triphosphate hydrolases"/>
    <property type="match status" value="1"/>
</dbReference>
<dbReference type="Pfam" id="PF26385">
    <property type="entry name" value="DUF6079_4th"/>
    <property type="match status" value="1"/>
</dbReference>
<name>A0A0P7XHR7_9BACT</name>
<feature type="domain" description="DUF6079" evidence="2">
    <location>
        <begin position="441"/>
        <end position="627"/>
    </location>
</feature>
<dbReference type="InterPro" id="IPR058569">
    <property type="entry name" value="DUF6079_2nd"/>
</dbReference>
<dbReference type="STRING" id="1305737.GCA_000526355_02559"/>
<evidence type="ECO:0008006" key="7">
    <source>
        <dbReference type="Google" id="ProtNLM"/>
    </source>
</evidence>
<gene>
    <name evidence="5" type="ORF">HLUCCX10_08570</name>
</gene>
<dbReference type="OrthoDB" id="8780745at2"/>
<dbReference type="Pfam" id="PF26384">
    <property type="entry name" value="DUF6079_3rd"/>
    <property type="match status" value="1"/>
</dbReference>
<dbReference type="InterPro" id="IPR058571">
    <property type="entry name" value="DUF6079_3rd"/>
</dbReference>
<evidence type="ECO:0000259" key="1">
    <source>
        <dbReference type="Pfam" id="PF19557"/>
    </source>
</evidence>
<dbReference type="EMBL" id="LJXT01000046">
    <property type="protein sequence ID" value="KPQ15860.1"/>
    <property type="molecule type" value="Genomic_DNA"/>
</dbReference>
<dbReference type="InterPro" id="IPR027417">
    <property type="entry name" value="P-loop_NTPase"/>
</dbReference>
<dbReference type="InterPro" id="IPR058572">
    <property type="entry name" value="DUF6079_4th"/>
</dbReference>
<proteinExistence type="predicted"/>
<evidence type="ECO:0000259" key="3">
    <source>
        <dbReference type="Pfam" id="PF26384"/>
    </source>
</evidence>
<evidence type="ECO:0000259" key="2">
    <source>
        <dbReference type="Pfam" id="PF26383"/>
    </source>
</evidence>
<feature type="domain" description="DUF6079" evidence="3">
    <location>
        <begin position="659"/>
        <end position="851"/>
    </location>
</feature>
<dbReference type="Proteomes" id="UP000050421">
    <property type="component" value="Unassembled WGS sequence"/>
</dbReference>
<accession>A0A0P7XHR7</accession>
<feature type="domain" description="DUF6079" evidence="1">
    <location>
        <begin position="200"/>
        <end position="425"/>
    </location>
</feature>
<evidence type="ECO:0000313" key="5">
    <source>
        <dbReference type="EMBL" id="KPQ15860.1"/>
    </source>
</evidence>
<dbReference type="Pfam" id="PF19557">
    <property type="entry name" value="DUF6079_1st"/>
    <property type="match status" value="1"/>
</dbReference>
<evidence type="ECO:0000313" key="6">
    <source>
        <dbReference type="Proteomes" id="UP000050421"/>
    </source>
</evidence>
<dbReference type="Pfam" id="PF26383">
    <property type="entry name" value="DUF6079_2nd"/>
    <property type="match status" value="1"/>
</dbReference>
<dbReference type="InterPro" id="IPR045725">
    <property type="entry name" value="DUF6079_N"/>
</dbReference>
<evidence type="ECO:0000259" key="4">
    <source>
        <dbReference type="Pfam" id="PF26385"/>
    </source>
</evidence>
<dbReference type="PATRIC" id="fig|1305737.6.peg.2341"/>